<feature type="transmembrane region" description="Helical" evidence="1">
    <location>
        <begin position="20"/>
        <end position="41"/>
    </location>
</feature>
<organism evidence="2 3">
    <name type="scientific">Pseudanabaena frigida</name>
    <dbReference type="NCBI Taxonomy" id="945775"/>
    <lineage>
        <taxon>Bacteria</taxon>
        <taxon>Bacillati</taxon>
        <taxon>Cyanobacteriota</taxon>
        <taxon>Cyanophyceae</taxon>
        <taxon>Pseudanabaenales</taxon>
        <taxon>Pseudanabaenaceae</taxon>
        <taxon>Pseudanabaena</taxon>
    </lineage>
</organism>
<dbReference type="EMBL" id="QBML01000001">
    <property type="protein sequence ID" value="PZO44978.1"/>
    <property type="molecule type" value="Genomic_DNA"/>
</dbReference>
<sequence length="404" mass="43055">MNVVTNAQTNSSNKILWRQVWGLASLLAAITFSWIAYGFYQPKILARIGFVELAAWLGIFQGLLGAIVEPVVGWFSDRILGRFGSRFPLIVVGVTCAGLIFVIVSWLVETQLSEEMRWIVPVLMTAWVIAMIIFRGPAIALLQGFAPTNQLPKANAVLALVLAIASATSPILGLILKQIGASMTFILGAIALLVGSVLLWSSMPRLLNTATTPEVSIAKSTTKSLVMYALPFIVGLGSGFEINLLLHVLPHNLFKATNYLSSEYFQSGILLIAGLAALPLRSLFGRQKVAFCMGFGLAVITGCLTMIVISQNAIYLILVSAIASIALGLVLTNTIPLALAMVSPSQAGFGTGLFFGGSGMATALFASLVLTQKEITAINGAFLSIFALVTTIICLKTFIHQSKS</sequence>
<proteinExistence type="predicted"/>
<dbReference type="PANTHER" id="PTHR23528:SF1">
    <property type="entry name" value="MAJOR FACILITATOR SUPERFAMILY (MFS) PROFILE DOMAIN-CONTAINING PROTEIN"/>
    <property type="match status" value="1"/>
</dbReference>
<keyword evidence="1" id="KW-0812">Transmembrane</keyword>
<feature type="transmembrane region" description="Helical" evidence="1">
    <location>
        <begin position="225"/>
        <end position="244"/>
    </location>
</feature>
<feature type="transmembrane region" description="Helical" evidence="1">
    <location>
        <begin position="53"/>
        <end position="75"/>
    </location>
</feature>
<dbReference type="PANTHER" id="PTHR23528">
    <property type="match status" value="1"/>
</dbReference>
<dbReference type="Gene3D" id="1.20.1250.20">
    <property type="entry name" value="MFS general substrate transporter like domains"/>
    <property type="match status" value="1"/>
</dbReference>
<dbReference type="SUPFAM" id="SSF103473">
    <property type="entry name" value="MFS general substrate transporter"/>
    <property type="match status" value="1"/>
</dbReference>
<feature type="transmembrane region" description="Helical" evidence="1">
    <location>
        <begin position="315"/>
        <end position="340"/>
    </location>
</feature>
<feature type="transmembrane region" description="Helical" evidence="1">
    <location>
        <begin position="352"/>
        <end position="371"/>
    </location>
</feature>
<feature type="transmembrane region" description="Helical" evidence="1">
    <location>
        <begin position="377"/>
        <end position="399"/>
    </location>
</feature>
<feature type="transmembrane region" description="Helical" evidence="1">
    <location>
        <begin position="154"/>
        <end position="176"/>
    </location>
</feature>
<feature type="transmembrane region" description="Helical" evidence="1">
    <location>
        <begin position="119"/>
        <end position="142"/>
    </location>
</feature>
<evidence type="ECO:0000313" key="2">
    <source>
        <dbReference type="EMBL" id="PZO44978.1"/>
    </source>
</evidence>
<reference evidence="2 3" key="1">
    <citation type="submission" date="2018-04" db="EMBL/GenBank/DDBJ databases">
        <authorList>
            <person name="Go L.Y."/>
            <person name="Mitchell J.A."/>
        </authorList>
    </citation>
    <scope>NUCLEOTIDE SEQUENCE [LARGE SCALE GENOMIC DNA]</scope>
    <source>
        <strain evidence="2">ULC066bin1</strain>
    </source>
</reference>
<evidence type="ECO:0000256" key="1">
    <source>
        <dbReference type="SAM" id="Phobius"/>
    </source>
</evidence>
<dbReference type="Proteomes" id="UP000249467">
    <property type="component" value="Unassembled WGS sequence"/>
</dbReference>
<comment type="caution">
    <text evidence="2">The sequence shown here is derived from an EMBL/GenBank/DDBJ whole genome shotgun (WGS) entry which is preliminary data.</text>
</comment>
<accession>A0A2W4YQ03</accession>
<evidence type="ECO:0000313" key="3">
    <source>
        <dbReference type="Proteomes" id="UP000249467"/>
    </source>
</evidence>
<protein>
    <submittedName>
        <fullName evidence="2">MFS transporter</fullName>
    </submittedName>
</protein>
<feature type="transmembrane region" description="Helical" evidence="1">
    <location>
        <begin position="291"/>
        <end position="309"/>
    </location>
</feature>
<keyword evidence="1" id="KW-1133">Transmembrane helix</keyword>
<gene>
    <name evidence="2" type="ORF">DCF19_00310</name>
</gene>
<keyword evidence="1" id="KW-0472">Membrane</keyword>
<dbReference type="InterPro" id="IPR036259">
    <property type="entry name" value="MFS_trans_sf"/>
</dbReference>
<feature type="transmembrane region" description="Helical" evidence="1">
    <location>
        <begin position="87"/>
        <end position="107"/>
    </location>
</feature>
<dbReference type="AlphaFoldDB" id="A0A2W4YQ03"/>
<name>A0A2W4YQ03_9CYAN</name>
<feature type="transmembrane region" description="Helical" evidence="1">
    <location>
        <begin position="182"/>
        <end position="200"/>
    </location>
</feature>
<reference evidence="2 3" key="2">
    <citation type="submission" date="2018-06" db="EMBL/GenBank/DDBJ databases">
        <title>Metagenomic assembly of (sub)arctic Cyanobacteria and their associated microbiome from non-axenic cultures.</title>
        <authorList>
            <person name="Baurain D."/>
        </authorList>
    </citation>
    <scope>NUCLEOTIDE SEQUENCE [LARGE SCALE GENOMIC DNA]</scope>
    <source>
        <strain evidence="2">ULC066bin1</strain>
    </source>
</reference>